<evidence type="ECO:0000313" key="1">
    <source>
        <dbReference type="EMBL" id="JAE02572.1"/>
    </source>
</evidence>
<name>A0A0A9ER67_ARUDO</name>
<reference evidence="1" key="1">
    <citation type="submission" date="2014-09" db="EMBL/GenBank/DDBJ databases">
        <authorList>
            <person name="Magalhaes I.L.F."/>
            <person name="Oliveira U."/>
            <person name="Santos F.R."/>
            <person name="Vidigal T.H.D.A."/>
            <person name="Brescovit A.D."/>
            <person name="Santos A.J."/>
        </authorList>
    </citation>
    <scope>NUCLEOTIDE SEQUENCE</scope>
    <source>
        <tissue evidence="1">Shoot tissue taken approximately 20 cm above the soil surface</tissue>
    </source>
</reference>
<proteinExistence type="predicted"/>
<dbReference type="EMBL" id="GBRH01195324">
    <property type="protein sequence ID" value="JAE02572.1"/>
    <property type="molecule type" value="Transcribed_RNA"/>
</dbReference>
<accession>A0A0A9ER67</accession>
<organism evidence="1">
    <name type="scientific">Arundo donax</name>
    <name type="common">Giant reed</name>
    <name type="synonym">Donax arundinaceus</name>
    <dbReference type="NCBI Taxonomy" id="35708"/>
    <lineage>
        <taxon>Eukaryota</taxon>
        <taxon>Viridiplantae</taxon>
        <taxon>Streptophyta</taxon>
        <taxon>Embryophyta</taxon>
        <taxon>Tracheophyta</taxon>
        <taxon>Spermatophyta</taxon>
        <taxon>Magnoliopsida</taxon>
        <taxon>Liliopsida</taxon>
        <taxon>Poales</taxon>
        <taxon>Poaceae</taxon>
        <taxon>PACMAD clade</taxon>
        <taxon>Arundinoideae</taxon>
        <taxon>Arundineae</taxon>
        <taxon>Arundo</taxon>
    </lineage>
</organism>
<protein>
    <submittedName>
        <fullName evidence="1">Uncharacterized protein</fullName>
    </submittedName>
</protein>
<reference evidence="1" key="2">
    <citation type="journal article" date="2015" name="Data Brief">
        <title>Shoot transcriptome of the giant reed, Arundo donax.</title>
        <authorList>
            <person name="Barrero R.A."/>
            <person name="Guerrero F.D."/>
            <person name="Moolhuijzen P."/>
            <person name="Goolsby J.A."/>
            <person name="Tidwell J."/>
            <person name="Bellgard S.E."/>
            <person name="Bellgard M.I."/>
        </authorList>
    </citation>
    <scope>NUCLEOTIDE SEQUENCE</scope>
    <source>
        <tissue evidence="1">Shoot tissue taken approximately 20 cm above the soil surface</tissue>
    </source>
</reference>
<sequence length="10" mass="1117">MMRNLIVGAL</sequence>